<feature type="region of interest" description="Disordered" evidence="1">
    <location>
        <begin position="1"/>
        <end position="36"/>
    </location>
</feature>
<dbReference type="RefSeq" id="WP_035810300.1">
    <property type="nucleotide sequence ID" value="NZ_CCSE01000001.1"/>
</dbReference>
<reference evidence="2 3" key="1">
    <citation type="submission" date="2014-07" db="EMBL/GenBank/DDBJ databases">
        <authorList>
            <person name="Urmite Genomes Urmite Genomes"/>
        </authorList>
    </citation>
    <scope>NUCLEOTIDE SEQUENCE [LARGE SCALE GENOMIC DNA]</scope>
    <source>
        <strain evidence="2 3">13MG44_air</strain>
    </source>
</reference>
<dbReference type="STRING" id="1461582.BN1048_01734"/>
<proteinExistence type="predicted"/>
<sequence length="131" mass="15121">MGLFDFLKPEEDNNEADDKTQESYSELSTGLDDFPNPSWGQVESAVRDVIEAEDSFATLGFYNRNLEVDSLQCIKFENGYTIEALPARKSEEFGKIYHLDGLSYEETIKYFEEFYETQEISGYKNFSEDSL</sequence>
<keyword evidence="3" id="KW-1185">Reference proteome</keyword>
<gene>
    <name evidence="2" type="ORF">BN1048_01734</name>
</gene>
<evidence type="ECO:0000313" key="2">
    <source>
        <dbReference type="EMBL" id="CEA02492.1"/>
    </source>
</evidence>
<accession>A0A078MAN4</accession>
<dbReference type="AlphaFoldDB" id="A0A078MAN4"/>
<evidence type="ECO:0000313" key="3">
    <source>
        <dbReference type="Proteomes" id="UP000044136"/>
    </source>
</evidence>
<dbReference type="OrthoDB" id="2389265at2"/>
<dbReference type="HOGENOM" id="CLU_1924744_0_0_9"/>
<protein>
    <submittedName>
        <fullName evidence="2">Uncharacterized protein</fullName>
    </submittedName>
</protein>
<name>A0A078MAN4_9STAP</name>
<dbReference type="Proteomes" id="UP000044136">
    <property type="component" value="Unassembled WGS sequence"/>
</dbReference>
<dbReference type="EMBL" id="CCSE01000001">
    <property type="protein sequence ID" value="CEA02492.1"/>
    <property type="molecule type" value="Genomic_DNA"/>
</dbReference>
<dbReference type="eggNOG" id="ENOG502ZG7V">
    <property type="taxonomic scope" value="Bacteria"/>
</dbReference>
<organism evidence="2 3">
    <name type="scientific">Jeotgalicoccus saudimassiliensis</name>
    <dbReference type="NCBI Taxonomy" id="1461582"/>
    <lineage>
        <taxon>Bacteria</taxon>
        <taxon>Bacillati</taxon>
        <taxon>Bacillota</taxon>
        <taxon>Bacilli</taxon>
        <taxon>Bacillales</taxon>
        <taxon>Staphylococcaceae</taxon>
        <taxon>Jeotgalicoccus</taxon>
    </lineage>
</organism>
<feature type="compositionally biased region" description="Basic and acidic residues" evidence="1">
    <location>
        <begin position="7"/>
        <end position="21"/>
    </location>
</feature>
<evidence type="ECO:0000256" key="1">
    <source>
        <dbReference type="SAM" id="MobiDB-lite"/>
    </source>
</evidence>